<dbReference type="EMBL" id="JASBWV010000039">
    <property type="protein sequence ID" value="KAJ9116228.1"/>
    <property type="molecule type" value="Genomic_DNA"/>
</dbReference>
<comment type="caution">
    <text evidence="1">The sequence shown here is derived from an EMBL/GenBank/DDBJ whole genome shotgun (WGS) entry which is preliminary data.</text>
</comment>
<name>A0ACC2WWU0_9TREE</name>
<protein>
    <submittedName>
        <fullName evidence="1">Uncharacterized protein</fullName>
    </submittedName>
</protein>
<evidence type="ECO:0000313" key="2">
    <source>
        <dbReference type="Proteomes" id="UP001234202"/>
    </source>
</evidence>
<gene>
    <name evidence="1" type="ORF">QFC24_006819</name>
</gene>
<accession>A0ACC2WWU0</accession>
<sequence>MKLTDLIPTTVSSHPSRAFHTFEFFPPRTPQGLLNLLDRIHRLISAPLCPPVGINVTWGAGGSTMVKSLELAEEIVKLVKEDGREGRVEVVLHLTCTNMRRGLLDQALKKCRQLGIQNILALRGDPPRKEEYRPAPGPNTTSSFSTSTGNSNQPPAPSKTLDDLDPADMLNEQNDQEDEDEDEFTYAEDLVRYIRNQEGGEWFCIGVAGYPTPHLDSPTPESDIHFLAQKINAGADFIITQLFYDVDGFVEWVGRVRGAGVDVPIIPGLMPIQNYASFRRLINLCKCPVPKQIIDDLDPIKSDDAAVKRYGITLATKMIQRLLDADLPNVRGVHFCTLNLEKSVRTIMENLGWVQQQHPQHSAGSMEGEVGHTGNKLIDQNGTMAPLTGDPSTLGTSPSKQLMGLSISPQEAATMAELGFKHRQAHHSGHTDSSAGTTAGVGGKEKEKDKGPHQPAPSAGAVGVVEDWDEYPNGRFTDVRSPAYGEIDGYGNGLKVTPTQALKDWGAPVDAESLSALFTSYLRSAPQTPTTPFCDLPISPESRKILPYLIHMNSPSSQMWTVGSQPAVDGAPSDDPVHGFGPKGGYVFQKSFVEFFVKGRKEAEALADRVEKAGQGGVIKYYAGNKHGDLLSNLEEEDVNSVTWAVFPGQEIVTSTQIQEESFLAWKEEAFEIWTEWSRLYPLRSASRKLLQEVADNAWLVSVIYHDYKDPEGLWRFLLGDEYERARQEAQS</sequence>
<keyword evidence="2" id="KW-1185">Reference proteome</keyword>
<organism evidence="1 2">
    <name type="scientific">Naganishia onofrii</name>
    <dbReference type="NCBI Taxonomy" id="1851511"/>
    <lineage>
        <taxon>Eukaryota</taxon>
        <taxon>Fungi</taxon>
        <taxon>Dikarya</taxon>
        <taxon>Basidiomycota</taxon>
        <taxon>Agaricomycotina</taxon>
        <taxon>Tremellomycetes</taxon>
        <taxon>Filobasidiales</taxon>
        <taxon>Filobasidiaceae</taxon>
        <taxon>Naganishia</taxon>
    </lineage>
</organism>
<dbReference type="Proteomes" id="UP001234202">
    <property type="component" value="Unassembled WGS sequence"/>
</dbReference>
<evidence type="ECO:0000313" key="1">
    <source>
        <dbReference type="EMBL" id="KAJ9116228.1"/>
    </source>
</evidence>
<proteinExistence type="predicted"/>
<reference evidence="1" key="1">
    <citation type="submission" date="2023-04" db="EMBL/GenBank/DDBJ databases">
        <title>Draft Genome sequencing of Naganishia species isolated from polar environments using Oxford Nanopore Technology.</title>
        <authorList>
            <person name="Leo P."/>
            <person name="Venkateswaran K."/>
        </authorList>
    </citation>
    <scope>NUCLEOTIDE SEQUENCE</scope>
    <source>
        <strain evidence="1">DBVPG 5303</strain>
    </source>
</reference>